<name>A0A0E9SGK8_ANGAN</name>
<dbReference type="AlphaFoldDB" id="A0A0E9SGK8"/>
<feature type="transmembrane region" description="Helical" evidence="1">
    <location>
        <begin position="12"/>
        <end position="30"/>
    </location>
</feature>
<keyword evidence="1" id="KW-0812">Transmembrane</keyword>
<sequence>MSVCGPNQFLNYFLKYLCFDILLIILMMLCRLQVQEMNLNSQILLKYN</sequence>
<protein>
    <submittedName>
        <fullName evidence="2">Uncharacterized protein</fullName>
    </submittedName>
</protein>
<organism evidence="2">
    <name type="scientific">Anguilla anguilla</name>
    <name type="common">European freshwater eel</name>
    <name type="synonym">Muraena anguilla</name>
    <dbReference type="NCBI Taxonomy" id="7936"/>
    <lineage>
        <taxon>Eukaryota</taxon>
        <taxon>Metazoa</taxon>
        <taxon>Chordata</taxon>
        <taxon>Craniata</taxon>
        <taxon>Vertebrata</taxon>
        <taxon>Euteleostomi</taxon>
        <taxon>Actinopterygii</taxon>
        <taxon>Neopterygii</taxon>
        <taxon>Teleostei</taxon>
        <taxon>Anguilliformes</taxon>
        <taxon>Anguillidae</taxon>
        <taxon>Anguilla</taxon>
    </lineage>
</organism>
<evidence type="ECO:0000313" key="2">
    <source>
        <dbReference type="EMBL" id="JAH40372.1"/>
    </source>
</evidence>
<accession>A0A0E9SGK8</accession>
<keyword evidence="1" id="KW-1133">Transmembrane helix</keyword>
<reference evidence="2" key="2">
    <citation type="journal article" date="2015" name="Fish Shellfish Immunol.">
        <title>Early steps in the European eel (Anguilla anguilla)-Vibrio vulnificus interaction in the gills: Role of the RtxA13 toxin.</title>
        <authorList>
            <person name="Callol A."/>
            <person name="Pajuelo D."/>
            <person name="Ebbesson L."/>
            <person name="Teles M."/>
            <person name="MacKenzie S."/>
            <person name="Amaro C."/>
        </authorList>
    </citation>
    <scope>NUCLEOTIDE SEQUENCE</scope>
</reference>
<keyword evidence="1" id="KW-0472">Membrane</keyword>
<evidence type="ECO:0000256" key="1">
    <source>
        <dbReference type="SAM" id="Phobius"/>
    </source>
</evidence>
<proteinExistence type="predicted"/>
<reference evidence="2" key="1">
    <citation type="submission" date="2014-11" db="EMBL/GenBank/DDBJ databases">
        <authorList>
            <person name="Amaro Gonzalez C."/>
        </authorList>
    </citation>
    <scope>NUCLEOTIDE SEQUENCE</scope>
</reference>
<dbReference type="EMBL" id="GBXM01068205">
    <property type="protein sequence ID" value="JAH40372.1"/>
    <property type="molecule type" value="Transcribed_RNA"/>
</dbReference>